<protein>
    <submittedName>
        <fullName evidence="1">Uncharacterized protein</fullName>
    </submittedName>
</protein>
<name>A0A3L6P9J4_PANMI</name>
<dbReference type="AlphaFoldDB" id="A0A3L6P9J4"/>
<comment type="caution">
    <text evidence="1">The sequence shown here is derived from an EMBL/GenBank/DDBJ whole genome shotgun (WGS) entry which is preliminary data.</text>
</comment>
<organism evidence="1 2">
    <name type="scientific">Panicum miliaceum</name>
    <name type="common">Proso millet</name>
    <name type="synonym">Broomcorn millet</name>
    <dbReference type="NCBI Taxonomy" id="4540"/>
    <lineage>
        <taxon>Eukaryota</taxon>
        <taxon>Viridiplantae</taxon>
        <taxon>Streptophyta</taxon>
        <taxon>Embryophyta</taxon>
        <taxon>Tracheophyta</taxon>
        <taxon>Spermatophyta</taxon>
        <taxon>Magnoliopsida</taxon>
        <taxon>Liliopsida</taxon>
        <taxon>Poales</taxon>
        <taxon>Poaceae</taxon>
        <taxon>PACMAD clade</taxon>
        <taxon>Panicoideae</taxon>
        <taxon>Panicodae</taxon>
        <taxon>Paniceae</taxon>
        <taxon>Panicinae</taxon>
        <taxon>Panicum</taxon>
        <taxon>Panicum sect. Panicum</taxon>
    </lineage>
</organism>
<sequence length="111" mass="12776">MANKYEPNWRAEHPNFDISVIYECMGRMPHGKLLVADEAISISEKEEVKTRKTSAQPHFSIREKRLERENEELRKENSVLKKVQRVVRALVAKGGLDYDALAHETAANLML</sequence>
<evidence type="ECO:0000313" key="2">
    <source>
        <dbReference type="Proteomes" id="UP000275267"/>
    </source>
</evidence>
<dbReference type="OrthoDB" id="688393at2759"/>
<dbReference type="EMBL" id="PQIB02000548">
    <property type="protein sequence ID" value="RLM49185.1"/>
    <property type="molecule type" value="Genomic_DNA"/>
</dbReference>
<dbReference type="Proteomes" id="UP000275267">
    <property type="component" value="Unassembled WGS sequence"/>
</dbReference>
<proteinExistence type="predicted"/>
<evidence type="ECO:0000313" key="1">
    <source>
        <dbReference type="EMBL" id="RLM49185.1"/>
    </source>
</evidence>
<accession>A0A3L6P9J4</accession>
<gene>
    <name evidence="1" type="ORF">C2845_PMPSC055679</name>
</gene>
<keyword evidence="2" id="KW-1185">Reference proteome</keyword>
<reference evidence="2" key="1">
    <citation type="journal article" date="2019" name="Nat. Commun.">
        <title>The genome of broomcorn millet.</title>
        <authorList>
            <person name="Zou C."/>
            <person name="Miki D."/>
            <person name="Li D."/>
            <person name="Tang Q."/>
            <person name="Xiao L."/>
            <person name="Rajput S."/>
            <person name="Deng P."/>
            <person name="Jia W."/>
            <person name="Huang R."/>
            <person name="Zhang M."/>
            <person name="Sun Y."/>
            <person name="Hu J."/>
            <person name="Fu X."/>
            <person name="Schnable P.S."/>
            <person name="Li F."/>
            <person name="Zhang H."/>
            <person name="Feng B."/>
            <person name="Zhu X."/>
            <person name="Liu R."/>
            <person name="Schnable J.C."/>
            <person name="Zhu J.-K."/>
            <person name="Zhang H."/>
        </authorList>
    </citation>
    <scope>NUCLEOTIDE SEQUENCE [LARGE SCALE GENOMIC DNA]</scope>
</reference>